<keyword evidence="1" id="KW-1133">Transmembrane helix</keyword>
<protein>
    <recommendedName>
        <fullName evidence="4">DUF3185 domain-containing protein</fullName>
    </recommendedName>
</protein>
<feature type="transmembrane region" description="Helical" evidence="1">
    <location>
        <begin position="48"/>
        <end position="66"/>
    </location>
</feature>
<keyword evidence="1" id="KW-0472">Membrane</keyword>
<comment type="caution">
    <text evidence="2">The sequence shown here is derived from an EMBL/GenBank/DDBJ whole genome shotgun (WGS) entry which is preliminary data.</text>
</comment>
<evidence type="ECO:0000313" key="3">
    <source>
        <dbReference type="Proteomes" id="UP000031246"/>
    </source>
</evidence>
<feature type="transmembrane region" description="Helical" evidence="1">
    <location>
        <begin position="7"/>
        <end position="25"/>
    </location>
</feature>
<proteinExistence type="predicted"/>
<keyword evidence="3" id="KW-1185">Reference proteome</keyword>
<dbReference type="EMBL" id="JSYN01000002">
    <property type="protein sequence ID" value="KIA96450.1"/>
    <property type="molecule type" value="Genomic_DNA"/>
</dbReference>
<reference evidence="2 3" key="1">
    <citation type="submission" date="2014-10" db="EMBL/GenBank/DDBJ databases">
        <title>Pedobacter Kyungheensis.</title>
        <authorList>
            <person name="Anderson B.M."/>
            <person name="Newman J.D."/>
        </authorList>
    </citation>
    <scope>NUCLEOTIDE SEQUENCE [LARGE SCALE GENOMIC DNA]</scope>
    <source>
        <strain evidence="2 3">KACC 16221</strain>
    </source>
</reference>
<organism evidence="2 3">
    <name type="scientific">Pedobacter kyungheensis</name>
    <dbReference type="NCBI Taxonomy" id="1069985"/>
    <lineage>
        <taxon>Bacteria</taxon>
        <taxon>Pseudomonadati</taxon>
        <taxon>Bacteroidota</taxon>
        <taxon>Sphingobacteriia</taxon>
        <taxon>Sphingobacteriales</taxon>
        <taxon>Sphingobacteriaceae</taxon>
        <taxon>Pedobacter</taxon>
    </lineage>
</organism>
<gene>
    <name evidence="2" type="ORF">OC25_01460</name>
</gene>
<dbReference type="OrthoDB" id="1375121at2"/>
<evidence type="ECO:0000313" key="2">
    <source>
        <dbReference type="EMBL" id="KIA96450.1"/>
    </source>
</evidence>
<dbReference type="Proteomes" id="UP000031246">
    <property type="component" value="Unassembled WGS sequence"/>
</dbReference>
<sequence>MNKTVGFILIVLGAAMLIWTGFTYTKKEKIIDAGPIQVSADKEKSVNWPPYAGGIILVAGVFVFIASKKK</sequence>
<keyword evidence="1" id="KW-0812">Transmembrane</keyword>
<dbReference type="AlphaFoldDB" id="A0A0C1DQU6"/>
<evidence type="ECO:0008006" key="4">
    <source>
        <dbReference type="Google" id="ProtNLM"/>
    </source>
</evidence>
<name>A0A0C1DQU6_9SPHI</name>
<evidence type="ECO:0000256" key="1">
    <source>
        <dbReference type="SAM" id="Phobius"/>
    </source>
</evidence>
<dbReference type="RefSeq" id="WP_039470992.1">
    <property type="nucleotide sequence ID" value="NZ_JSYN01000002.1"/>
</dbReference>
<accession>A0A0C1DQU6</accession>